<dbReference type="AlphaFoldDB" id="A0A0H2YGF5"/>
<evidence type="ECO:0000313" key="1">
    <source>
        <dbReference type="EMBL" id="ABG17434.1"/>
    </source>
</evidence>
<dbReference type="HOGENOM" id="CLU_3124397_0_0_6"/>
<gene>
    <name evidence="1" type="ordered locus">YPN_1103</name>
</gene>
<evidence type="ECO:0000313" key="2">
    <source>
        <dbReference type="Proteomes" id="UP000008936"/>
    </source>
</evidence>
<dbReference type="KEGG" id="ypn:YPN_1103"/>
<protein>
    <submittedName>
        <fullName evidence="1">Uncharacterized protein</fullName>
    </submittedName>
</protein>
<dbReference type="EMBL" id="CP000305">
    <property type="protein sequence ID" value="ABG17434.1"/>
    <property type="molecule type" value="Genomic_DNA"/>
</dbReference>
<organism evidence="1 2">
    <name type="scientific">Yersinia pestis bv. Antiqua (strain Nepal516)</name>
    <dbReference type="NCBI Taxonomy" id="377628"/>
    <lineage>
        <taxon>Bacteria</taxon>
        <taxon>Pseudomonadati</taxon>
        <taxon>Pseudomonadota</taxon>
        <taxon>Gammaproteobacteria</taxon>
        <taxon>Enterobacterales</taxon>
        <taxon>Yersiniaceae</taxon>
        <taxon>Yersinia</taxon>
    </lineage>
</organism>
<accession>A0A0H2YGF5</accession>
<reference evidence="1 2" key="1">
    <citation type="journal article" date="2006" name="J. Bacteriol.">
        <title>Complete genome sequence of Yersinia pestis strains Antiqua and Nepal516: evidence of gene reduction in an emerging pathogen.</title>
        <authorList>
            <person name="Chain P.S."/>
            <person name="Hu P."/>
            <person name="Malfatti S.A."/>
            <person name="Radnedge L."/>
            <person name="Larimer F."/>
            <person name="Vergez L.M."/>
            <person name="Worsham P."/>
            <person name="Chu M.C."/>
            <person name="Andersen G.L."/>
        </authorList>
    </citation>
    <scope>NUCLEOTIDE SEQUENCE [LARGE SCALE GENOMIC DNA]</scope>
    <source>
        <strain evidence="1 2">Nepal516</strain>
    </source>
</reference>
<sequence length="50" mass="5478">MVVAHGVLVKFTHVSDDNVSSGRFTLLTVWANFNRAINVPFMTGLVGVFL</sequence>
<name>A0A0H2YGF5_YERPN</name>
<proteinExistence type="predicted"/>
<dbReference type="Proteomes" id="UP000008936">
    <property type="component" value="Chromosome"/>
</dbReference>